<evidence type="ECO:0008006" key="3">
    <source>
        <dbReference type="Google" id="ProtNLM"/>
    </source>
</evidence>
<sequence length="310" mass="35661">MSRRERDSDSRRHRSGFDRETSPKRSRRDGKPETERVTTDSNLDQKNRRRLQDALPLETPSGPASAKVESGDVSKEADKKQNGNGEASKHSSNPTEVPRSYFQHDERGNAGQVGRSFGRRTATEHRFRDSKDDRGERTENKAAAYDSRQRDEKPRGKGDNKSVWGHDSFLKMESELPPPPVRKRPAFREKKIPMETDKATVEPARSYHSHRPLSVSERREERDRNPRHIDRSDRQAAGNREVKKNDLASRERFGGGNYRGRERFSDRQSYHPSGTRGEKWKHDLFDDSNRSPTSKNEEDQTAKIEALLAS</sequence>
<name>A0A6N2L5T2_SALVM</name>
<evidence type="ECO:0000256" key="1">
    <source>
        <dbReference type="SAM" id="MobiDB-lite"/>
    </source>
</evidence>
<feature type="compositionally biased region" description="Basic and acidic residues" evidence="1">
    <location>
        <begin position="147"/>
        <end position="160"/>
    </location>
</feature>
<proteinExistence type="predicted"/>
<dbReference type="AlphaFoldDB" id="A0A6N2L5T2"/>
<dbReference type="PANTHER" id="PTHR36364">
    <property type="entry name" value="OS03G0203000 PROTEIN"/>
    <property type="match status" value="1"/>
</dbReference>
<feature type="compositionally biased region" description="Basic and acidic residues" evidence="1">
    <location>
        <begin position="121"/>
        <end position="140"/>
    </location>
</feature>
<feature type="region of interest" description="Disordered" evidence="1">
    <location>
        <begin position="1"/>
        <end position="310"/>
    </location>
</feature>
<feature type="compositionally biased region" description="Basic and acidic residues" evidence="1">
    <location>
        <begin position="216"/>
        <end position="269"/>
    </location>
</feature>
<protein>
    <recommendedName>
        <fullName evidence="3">Btz domain-containing protein</fullName>
    </recommendedName>
</protein>
<organism evidence="2">
    <name type="scientific">Salix viminalis</name>
    <name type="common">Common osier</name>
    <name type="synonym">Basket willow</name>
    <dbReference type="NCBI Taxonomy" id="40686"/>
    <lineage>
        <taxon>Eukaryota</taxon>
        <taxon>Viridiplantae</taxon>
        <taxon>Streptophyta</taxon>
        <taxon>Embryophyta</taxon>
        <taxon>Tracheophyta</taxon>
        <taxon>Spermatophyta</taxon>
        <taxon>Magnoliopsida</taxon>
        <taxon>eudicotyledons</taxon>
        <taxon>Gunneridae</taxon>
        <taxon>Pentapetalae</taxon>
        <taxon>rosids</taxon>
        <taxon>fabids</taxon>
        <taxon>Malpighiales</taxon>
        <taxon>Salicaceae</taxon>
        <taxon>Saliceae</taxon>
        <taxon>Salix</taxon>
    </lineage>
</organism>
<gene>
    <name evidence="2" type="ORF">SVIM_LOCUS176735</name>
</gene>
<feature type="compositionally biased region" description="Basic and acidic residues" evidence="1">
    <location>
        <begin position="276"/>
        <end position="302"/>
    </location>
</feature>
<feature type="compositionally biased region" description="Basic and acidic residues" evidence="1">
    <location>
        <begin position="186"/>
        <end position="200"/>
    </location>
</feature>
<dbReference type="PANTHER" id="PTHR36364:SF1">
    <property type="entry name" value="OS03G0203000 PROTEIN"/>
    <property type="match status" value="1"/>
</dbReference>
<feature type="compositionally biased region" description="Polar residues" evidence="1">
    <location>
        <begin position="82"/>
        <end position="95"/>
    </location>
</feature>
<accession>A0A6N2L5T2</accession>
<feature type="compositionally biased region" description="Basic and acidic residues" evidence="1">
    <location>
        <begin position="1"/>
        <end position="52"/>
    </location>
</feature>
<feature type="compositionally biased region" description="Basic and acidic residues" evidence="1">
    <location>
        <begin position="69"/>
        <end position="81"/>
    </location>
</feature>
<evidence type="ECO:0000313" key="2">
    <source>
        <dbReference type="EMBL" id="VFU35541.1"/>
    </source>
</evidence>
<reference evidence="2" key="1">
    <citation type="submission" date="2019-03" db="EMBL/GenBank/DDBJ databases">
        <authorList>
            <person name="Mank J."/>
            <person name="Almeida P."/>
        </authorList>
    </citation>
    <scope>NUCLEOTIDE SEQUENCE</scope>
    <source>
        <strain evidence="2">78183</strain>
    </source>
</reference>
<dbReference type="EMBL" id="CAADRP010001112">
    <property type="protein sequence ID" value="VFU35541.1"/>
    <property type="molecule type" value="Genomic_DNA"/>
</dbReference>